<evidence type="ECO:0000256" key="1">
    <source>
        <dbReference type="SAM" id="MobiDB-lite"/>
    </source>
</evidence>
<dbReference type="AlphaFoldDB" id="A0A9D4LD27"/>
<dbReference type="EMBL" id="JAIWYP010000003">
    <property type="protein sequence ID" value="KAH3856238.1"/>
    <property type="molecule type" value="Genomic_DNA"/>
</dbReference>
<comment type="caution">
    <text evidence="2">The sequence shown here is derived from an EMBL/GenBank/DDBJ whole genome shotgun (WGS) entry which is preliminary data.</text>
</comment>
<evidence type="ECO:0000313" key="3">
    <source>
        <dbReference type="Proteomes" id="UP000828390"/>
    </source>
</evidence>
<name>A0A9D4LD27_DREPO</name>
<reference evidence="2" key="2">
    <citation type="submission" date="2020-11" db="EMBL/GenBank/DDBJ databases">
        <authorList>
            <person name="McCartney M.A."/>
            <person name="Auch B."/>
            <person name="Kono T."/>
            <person name="Mallez S."/>
            <person name="Becker A."/>
            <person name="Gohl D.M."/>
            <person name="Silverstein K.A.T."/>
            <person name="Koren S."/>
            <person name="Bechman K.B."/>
            <person name="Herman A."/>
            <person name="Abrahante J.E."/>
            <person name="Garbe J."/>
        </authorList>
    </citation>
    <scope>NUCLEOTIDE SEQUENCE</scope>
    <source>
        <strain evidence="2">Duluth1</strain>
        <tissue evidence="2">Whole animal</tissue>
    </source>
</reference>
<organism evidence="2 3">
    <name type="scientific">Dreissena polymorpha</name>
    <name type="common">Zebra mussel</name>
    <name type="synonym">Mytilus polymorpha</name>
    <dbReference type="NCBI Taxonomy" id="45954"/>
    <lineage>
        <taxon>Eukaryota</taxon>
        <taxon>Metazoa</taxon>
        <taxon>Spiralia</taxon>
        <taxon>Lophotrochozoa</taxon>
        <taxon>Mollusca</taxon>
        <taxon>Bivalvia</taxon>
        <taxon>Autobranchia</taxon>
        <taxon>Heteroconchia</taxon>
        <taxon>Euheterodonta</taxon>
        <taxon>Imparidentia</taxon>
        <taxon>Neoheterodontei</taxon>
        <taxon>Myida</taxon>
        <taxon>Dreissenoidea</taxon>
        <taxon>Dreissenidae</taxon>
        <taxon>Dreissena</taxon>
    </lineage>
</organism>
<evidence type="ECO:0000313" key="2">
    <source>
        <dbReference type="EMBL" id="KAH3856238.1"/>
    </source>
</evidence>
<reference evidence="2" key="1">
    <citation type="journal article" date="2019" name="bioRxiv">
        <title>The Genome of the Zebra Mussel, Dreissena polymorpha: A Resource for Invasive Species Research.</title>
        <authorList>
            <person name="McCartney M.A."/>
            <person name="Auch B."/>
            <person name="Kono T."/>
            <person name="Mallez S."/>
            <person name="Zhang Y."/>
            <person name="Obille A."/>
            <person name="Becker A."/>
            <person name="Abrahante J.E."/>
            <person name="Garbe J."/>
            <person name="Badalamenti J.P."/>
            <person name="Herman A."/>
            <person name="Mangelson H."/>
            <person name="Liachko I."/>
            <person name="Sullivan S."/>
            <person name="Sone E.D."/>
            <person name="Koren S."/>
            <person name="Silverstein K.A.T."/>
            <person name="Beckman K.B."/>
            <person name="Gohl D.M."/>
        </authorList>
    </citation>
    <scope>NUCLEOTIDE SEQUENCE</scope>
    <source>
        <strain evidence="2">Duluth1</strain>
        <tissue evidence="2">Whole animal</tissue>
    </source>
</reference>
<gene>
    <name evidence="2" type="ORF">DPMN_098822</name>
</gene>
<feature type="compositionally biased region" description="Polar residues" evidence="1">
    <location>
        <begin position="60"/>
        <end position="72"/>
    </location>
</feature>
<proteinExistence type="predicted"/>
<accession>A0A9D4LD27</accession>
<protein>
    <submittedName>
        <fullName evidence="2">Uncharacterized protein</fullName>
    </submittedName>
</protein>
<keyword evidence="3" id="KW-1185">Reference proteome</keyword>
<feature type="region of interest" description="Disordered" evidence="1">
    <location>
        <begin position="60"/>
        <end position="86"/>
    </location>
</feature>
<sequence length="114" mass="12486">MFPRESKFLETHTVLLTSRKSDQRLASSRQSLGWRLVTPRQSGLSLYGLCLETTSLSIPNPTHPNSLASRNIVTPKDPQTDSPTVWKGSVCSHKLASVGRNALKLNDNLDIAGS</sequence>
<dbReference type="Proteomes" id="UP000828390">
    <property type="component" value="Unassembled WGS sequence"/>
</dbReference>